<name>A0AAV8RGQ3_ENSVE</name>
<keyword evidence="4" id="KW-0805">Transcription regulation</keyword>
<keyword evidence="5" id="KW-0346">Stress response</keyword>
<keyword evidence="6" id="KW-0238">DNA-binding</keyword>
<dbReference type="GO" id="GO:0006357">
    <property type="term" value="P:regulation of transcription by RNA polymerase II"/>
    <property type="evidence" value="ECO:0007669"/>
    <property type="project" value="TreeGrafter"/>
</dbReference>
<protein>
    <recommendedName>
        <fullName evidence="11">HSF-type DNA-binding domain-containing protein</fullName>
    </recommendedName>
</protein>
<dbReference type="SUPFAM" id="SSF46785">
    <property type="entry name" value="Winged helix' DNA-binding domain"/>
    <property type="match status" value="1"/>
</dbReference>
<evidence type="ECO:0000256" key="5">
    <source>
        <dbReference type="ARBA" id="ARBA00023016"/>
    </source>
</evidence>
<dbReference type="PANTHER" id="PTHR10015">
    <property type="entry name" value="HEAT SHOCK TRANSCRIPTION FACTOR"/>
    <property type="match status" value="1"/>
</dbReference>
<accession>A0AAV8RGQ3</accession>
<dbReference type="InterPro" id="IPR036388">
    <property type="entry name" value="WH-like_DNA-bd_sf"/>
</dbReference>
<dbReference type="GO" id="GO:0005634">
    <property type="term" value="C:nucleus"/>
    <property type="evidence" value="ECO:0007669"/>
    <property type="project" value="UniProtKB-SubCell"/>
</dbReference>
<evidence type="ECO:0000256" key="1">
    <source>
        <dbReference type="ARBA" id="ARBA00004123"/>
    </source>
</evidence>
<dbReference type="PANTHER" id="PTHR10015:SF456">
    <property type="entry name" value="E2F_DP FAMILY WINGED-HELIX DNA-BINDING DOMAIN-CONTAINING PROTEIN-RELATED"/>
    <property type="match status" value="1"/>
</dbReference>
<dbReference type="Pfam" id="PF00447">
    <property type="entry name" value="HSF_DNA-bind"/>
    <property type="match status" value="1"/>
</dbReference>
<reference evidence="12 13" key="1">
    <citation type="submission" date="2022-12" db="EMBL/GenBank/DDBJ databases">
        <title>Chromosome-scale assembly of the Ensete ventricosum genome.</title>
        <authorList>
            <person name="Dussert Y."/>
            <person name="Stocks J."/>
            <person name="Wendawek A."/>
            <person name="Woldeyes F."/>
            <person name="Nichols R.A."/>
            <person name="Borrell J.S."/>
        </authorList>
    </citation>
    <scope>NUCLEOTIDE SEQUENCE [LARGE SCALE GENOMIC DNA]</scope>
    <source>
        <strain evidence="13">cv. Maze</strain>
        <tissue evidence="12">Seeds</tissue>
    </source>
</reference>
<dbReference type="Gene3D" id="1.10.10.10">
    <property type="entry name" value="Winged helix-like DNA-binding domain superfamily/Winged helix DNA-binding domain"/>
    <property type="match status" value="1"/>
</dbReference>
<keyword evidence="10" id="KW-0175">Coiled coil</keyword>
<evidence type="ECO:0000256" key="10">
    <source>
        <dbReference type="SAM" id="Coils"/>
    </source>
</evidence>
<dbReference type="AlphaFoldDB" id="A0AAV8RGQ3"/>
<evidence type="ECO:0000256" key="3">
    <source>
        <dbReference type="ARBA" id="ARBA00022553"/>
    </source>
</evidence>
<dbReference type="PROSITE" id="PS00434">
    <property type="entry name" value="HSF_DOMAIN"/>
    <property type="match status" value="1"/>
</dbReference>
<evidence type="ECO:0000256" key="2">
    <source>
        <dbReference type="ARBA" id="ARBA00011233"/>
    </source>
</evidence>
<comment type="subcellular location">
    <subcellularLocation>
        <location evidence="1">Nucleus</location>
    </subcellularLocation>
</comment>
<evidence type="ECO:0000259" key="11">
    <source>
        <dbReference type="PROSITE" id="PS00434"/>
    </source>
</evidence>
<comment type="caution">
    <text evidence="12">The sequence shown here is derived from an EMBL/GenBank/DDBJ whole genome shotgun (WGS) entry which is preliminary data.</text>
</comment>
<sequence>MGRSGEGAAGRSSMQGWWRTRRERGGNVASVGVFVAPQKTKRRKRTRTFVSYLACDMAHSEDPPTSAVMYRLPDIVKEEFPETSSYNIEDPLMEPPRPMEGLHEVGPPPFLTKTFDMVDDPVTDQVISWSLTSNSFVVRDPHAFAVTLLPMYFKHNNFSSFVRQLNTYGFRKVDPDRWEFANEGFLRGQKHLLKTIKRRKPPLNPLPRQQSMGSFLEVGHFGLDGEIDRLKRDKNILMAEVMKLRQEQQNTRTQLQAMEERVQSTEQKQQQMMTFLACALQNPDFFQQLVQQQEKRKELEEAISKKRRRPIEAGPCLGEEETNEAQEFEPPFDIEMGKLEGVYEPEIFQMDGLSLEVHGLGRNKDDENKPGEKHEGGYTELNDEFWEALLKEQIEKKGGPEWVERGEDDDIVVLADKLGYLTSNSPNYFERISRVKRTCTMYQKDMVTHLMVLEAYHSGEREVVAKKNRNHLNISAAMYAI</sequence>
<comment type="subunit">
    <text evidence="2">Homotrimer.</text>
</comment>
<keyword evidence="13" id="KW-1185">Reference proteome</keyword>
<dbReference type="GO" id="GO:0000978">
    <property type="term" value="F:RNA polymerase II cis-regulatory region sequence-specific DNA binding"/>
    <property type="evidence" value="ECO:0007669"/>
    <property type="project" value="TreeGrafter"/>
</dbReference>
<evidence type="ECO:0000256" key="4">
    <source>
        <dbReference type="ARBA" id="ARBA00023015"/>
    </source>
</evidence>
<dbReference type="SMART" id="SM00415">
    <property type="entry name" value="HSF"/>
    <property type="match status" value="1"/>
</dbReference>
<evidence type="ECO:0000256" key="9">
    <source>
        <dbReference type="RuleBase" id="RU004020"/>
    </source>
</evidence>
<feature type="domain" description="HSF-type DNA-binding" evidence="11">
    <location>
        <begin position="149"/>
        <end position="173"/>
    </location>
</feature>
<gene>
    <name evidence="12" type="ORF">OPV22_009800</name>
</gene>
<dbReference type="GO" id="GO:0003700">
    <property type="term" value="F:DNA-binding transcription factor activity"/>
    <property type="evidence" value="ECO:0007669"/>
    <property type="project" value="InterPro"/>
</dbReference>
<dbReference type="PRINTS" id="PR00056">
    <property type="entry name" value="HSFDOMAIN"/>
</dbReference>
<dbReference type="FunFam" id="1.10.10.10:FF:000057">
    <property type="entry name" value="Heat shock transcription factor 1"/>
    <property type="match status" value="1"/>
</dbReference>
<evidence type="ECO:0000256" key="6">
    <source>
        <dbReference type="ARBA" id="ARBA00023125"/>
    </source>
</evidence>
<comment type="similarity">
    <text evidence="9">Belongs to the HSF family.</text>
</comment>
<dbReference type="EMBL" id="JAQQAF010000003">
    <property type="protein sequence ID" value="KAJ8499248.1"/>
    <property type="molecule type" value="Genomic_DNA"/>
</dbReference>
<evidence type="ECO:0000256" key="8">
    <source>
        <dbReference type="ARBA" id="ARBA00023242"/>
    </source>
</evidence>
<keyword evidence="8" id="KW-0539">Nucleus</keyword>
<feature type="coiled-coil region" evidence="10">
    <location>
        <begin position="227"/>
        <end position="309"/>
    </location>
</feature>
<evidence type="ECO:0000256" key="7">
    <source>
        <dbReference type="ARBA" id="ARBA00023163"/>
    </source>
</evidence>
<evidence type="ECO:0000313" key="13">
    <source>
        <dbReference type="Proteomes" id="UP001222027"/>
    </source>
</evidence>
<proteinExistence type="inferred from homology"/>
<dbReference type="InterPro" id="IPR000232">
    <property type="entry name" value="HSF_DNA-bd"/>
</dbReference>
<organism evidence="12 13">
    <name type="scientific">Ensete ventricosum</name>
    <name type="common">Abyssinian banana</name>
    <name type="synonym">Musa ensete</name>
    <dbReference type="NCBI Taxonomy" id="4639"/>
    <lineage>
        <taxon>Eukaryota</taxon>
        <taxon>Viridiplantae</taxon>
        <taxon>Streptophyta</taxon>
        <taxon>Embryophyta</taxon>
        <taxon>Tracheophyta</taxon>
        <taxon>Spermatophyta</taxon>
        <taxon>Magnoliopsida</taxon>
        <taxon>Liliopsida</taxon>
        <taxon>Zingiberales</taxon>
        <taxon>Musaceae</taxon>
        <taxon>Ensete</taxon>
    </lineage>
</organism>
<keyword evidence="7" id="KW-0804">Transcription</keyword>
<evidence type="ECO:0000313" key="12">
    <source>
        <dbReference type="EMBL" id="KAJ8499248.1"/>
    </source>
</evidence>
<dbReference type="InterPro" id="IPR036390">
    <property type="entry name" value="WH_DNA-bd_sf"/>
</dbReference>
<dbReference type="Proteomes" id="UP001222027">
    <property type="component" value="Unassembled WGS sequence"/>
</dbReference>
<dbReference type="GO" id="GO:0034605">
    <property type="term" value="P:cellular response to heat"/>
    <property type="evidence" value="ECO:0007669"/>
    <property type="project" value="TreeGrafter"/>
</dbReference>
<keyword evidence="3" id="KW-0597">Phosphoprotein</keyword>